<feature type="compositionally biased region" description="Acidic residues" evidence="2">
    <location>
        <begin position="112"/>
        <end position="121"/>
    </location>
</feature>
<feature type="region of interest" description="Disordered" evidence="2">
    <location>
        <begin position="1514"/>
        <end position="1621"/>
    </location>
</feature>
<dbReference type="Pfam" id="PF04650">
    <property type="entry name" value="YSIRK_signal"/>
    <property type="match status" value="1"/>
</dbReference>
<evidence type="ECO:0000313" key="5">
    <source>
        <dbReference type="Proteomes" id="UP000430975"/>
    </source>
</evidence>
<feature type="region of interest" description="Disordered" evidence="2">
    <location>
        <begin position="98"/>
        <end position="140"/>
    </location>
</feature>
<feature type="compositionally biased region" description="Acidic residues" evidence="2">
    <location>
        <begin position="129"/>
        <end position="138"/>
    </location>
</feature>
<reference evidence="4 5" key="1">
    <citation type="submission" date="2019-11" db="EMBL/GenBank/DDBJ databases">
        <title>Characterisation of Fundicoccus ignavus gen. nov. sp. nov., a novel genus of the family Aerococcaceae isolated from bulk tank milk.</title>
        <authorList>
            <person name="Siebert A."/>
            <person name="Huptas C."/>
            <person name="Wenning M."/>
            <person name="Scherer S."/>
            <person name="Doll E.V."/>
        </authorList>
    </citation>
    <scope>NUCLEOTIDE SEQUENCE [LARGE SCALE GENOMIC DNA]</scope>
    <source>
        <strain evidence="4 5">WS4759</strain>
    </source>
</reference>
<feature type="compositionally biased region" description="Polar residues" evidence="2">
    <location>
        <begin position="1600"/>
        <end position="1609"/>
    </location>
</feature>
<dbReference type="Proteomes" id="UP000430975">
    <property type="component" value="Unassembled WGS sequence"/>
</dbReference>
<feature type="compositionally biased region" description="Basic and acidic residues" evidence="2">
    <location>
        <begin position="1590"/>
        <end position="1599"/>
    </location>
</feature>
<sequence length="1649" mass="186348">MMVGKNNKTVQLEKSATRRSKYSIKKLSVGVVSVAVGATLSLGVSSVHAEEVFVETSETSTADSIDQTFEVANHDEEIELSDNAISDGTDHNEEIELSDDAISDETDHNEEIELSDDAISDETDHNEEIELSDDAISDETDHNEEIELSDDALPDETVPETSTESVQINSPQVDLQLLPVESEEVSVTPLHEDNESVLETPIETPTDSLSEVSIDTHNSNLVTDESINTEEESDVHVTSISEVEVDIDSEESLQITSISKSSADITPPKVISITPGKNIFNGNESRNLFVEIEEANDISYLDFVFLNNDYDTPYSYYDKSNYFSFYYHNYGNELTRNEAGNYVLELINNDYNRYGNYAGVYELFSYQAEDDMGNSLYEEQPNISASFEYYEYEGQDITDPVFKSITTDKETYHAGEKVEISMLVEEDKTLRDVNLTFINEGYFGPSNFSVYNSDTAVIREISAGLFEFKGSIILPAEMGPTTYELDSFIINNLNSSRWEDDFPDFSFTVVNDAVQEVITEYQTFYTTSWDEVSEGSNGLKYVLEDGTEKVIHEAINAVKMYDNEYITTDYETIWIENYDSQYYGGHSWLQYGQNGSKTVYYDSLGNIVEEHIHQEAVDEIIVIDLAEYKEIEPETIYIPNNDLEIGFTQTSSYGEYGRKKVIYDLEGNVVSEEILEESSPHIIEVGTFEYISIPYEVVYEEDPNRIEGSVWDETVEFGSNGLMKRIYDLSGNIVEEIIITPAINEIIKTGTIKLTPIPYDTIYTTWQEGVREGSIGGKYIFPDGSEYIEYYPISEIRLYDYVDEPEVYWTQYKPNYDLEPGLSKITQSGENGIVRYFYNELGQRFDYITIQPTVAEIIEYGVSKEAELEDQNASKNIKNKIDVIDIDTGHRITSIDLDGYSYYDRMLALIDQLNNTFGYKLTSEYTERISSNPKHDIFNGQYVELNEDIYYVKNQVEQDIRDYELPLIPDWQLDYGYGLDYFNGVLNIFDEESQLLTFNFDHTKSIDQLIKNGLALLDKEKYFFERFETPLPYNMYAPRLINVFVRERLEKTLTEEAFGTDYTNDPSEVRDGQNGTKYVYSDGSERIATPPINKIILVDTELSDSLIIDSISVDKEKYAINDNVEVTIVGRNKAAIKDLTIDFSDWSKRKMHYVRGNTSENITHEDGVFTSKILINIHDYVKNSNFTFDNLIAKDIYGNVTEFWTKWESLDDEPYFEIIDEPFHVGFKTTDVTLLGVNPVEFDTEYTTDEAMIREGIKGSKLVYSDGSEVILTDAVSEVVLYDNEIAEIEPDTEFTIYAHEVRAGIKGSKLVFSNGEERVLEAPVSAIALYQNKVEEFDYTTLTVESSDMSYGDRRIIQEGILGRRAVFYDAEGNIVDSLIVSAPVSRIEQVGANKQTLVLTPFDTQYTTDSSLVRSGQNGTKYIYSDGREEQLTEAVSAIQLYRYADEAVAFKEITHDNSQLAKGETKVIIEGQPGLNRLFYDENGKVIEVQIITKAIDQVLEVGTLDSIEVVDEDKELPDNPNDSDNDTSPEESSGNDNESLPDESSDSDNGSLPDESSGNDNETLPDESQEEDNKPSTPSIEDDSSENEKIDDSIKPNDSSATLNAASVLPNTGEHPSSVWLTLGAVSLLSGFGLIATGKRKSTKE</sequence>
<dbReference type="InterPro" id="IPR011098">
    <property type="entry name" value="G5_dom"/>
</dbReference>
<feature type="compositionally biased region" description="Polar residues" evidence="2">
    <location>
        <begin position="1551"/>
        <end position="1566"/>
    </location>
</feature>
<evidence type="ECO:0000256" key="1">
    <source>
        <dbReference type="ARBA" id="ARBA00022729"/>
    </source>
</evidence>
<dbReference type="SMART" id="SM01208">
    <property type="entry name" value="G5"/>
    <property type="match status" value="5"/>
</dbReference>
<dbReference type="Gene3D" id="2.20.230.30">
    <property type="match status" value="3"/>
</dbReference>
<evidence type="ECO:0000256" key="2">
    <source>
        <dbReference type="SAM" id="MobiDB-lite"/>
    </source>
</evidence>
<dbReference type="RefSeq" id="WP_153863039.1">
    <property type="nucleotide sequence ID" value="NZ_WJQS01000001.1"/>
</dbReference>
<keyword evidence="1" id="KW-0732">Signal</keyword>
<dbReference type="EMBL" id="WJQS01000001">
    <property type="protein sequence ID" value="MRI84613.1"/>
    <property type="molecule type" value="Genomic_DNA"/>
</dbReference>
<feature type="domain" description="G5" evidence="3">
    <location>
        <begin position="1445"/>
        <end position="1509"/>
    </location>
</feature>
<dbReference type="NCBIfam" id="TIGR01167">
    <property type="entry name" value="LPXTG_anchor"/>
    <property type="match status" value="1"/>
</dbReference>
<feature type="compositionally biased region" description="Acidic residues" evidence="2">
    <location>
        <begin position="1514"/>
        <end position="1533"/>
    </location>
</feature>
<feature type="domain" description="G5" evidence="3">
    <location>
        <begin position="1327"/>
        <end position="1396"/>
    </location>
</feature>
<feature type="domain" description="G5" evidence="3">
    <location>
        <begin position="690"/>
        <end position="753"/>
    </location>
</feature>
<evidence type="ECO:0000313" key="4">
    <source>
        <dbReference type="EMBL" id="MRI84613.1"/>
    </source>
</evidence>
<organism evidence="4 5">
    <name type="scientific">Fundicoccus ignavus</name>
    <dbReference type="NCBI Taxonomy" id="2664442"/>
    <lineage>
        <taxon>Bacteria</taxon>
        <taxon>Bacillati</taxon>
        <taxon>Bacillota</taxon>
        <taxon>Bacilli</taxon>
        <taxon>Lactobacillales</taxon>
        <taxon>Aerococcaceae</taxon>
        <taxon>Fundicoccus</taxon>
    </lineage>
</organism>
<comment type="caution">
    <text evidence="4">The sequence shown here is derived from an EMBL/GenBank/DDBJ whole genome shotgun (WGS) entry which is preliminary data.</text>
</comment>
<feature type="domain" description="G5" evidence="3">
    <location>
        <begin position="797"/>
        <end position="864"/>
    </location>
</feature>
<name>A0A6I2GW92_9LACT</name>
<dbReference type="Pfam" id="PF07501">
    <property type="entry name" value="G5"/>
    <property type="match status" value="2"/>
</dbReference>
<keyword evidence="5" id="KW-1185">Reference proteome</keyword>
<proteinExistence type="predicted"/>
<dbReference type="NCBIfam" id="TIGR01168">
    <property type="entry name" value="YSIRK_signal"/>
    <property type="match status" value="1"/>
</dbReference>
<evidence type="ECO:0000259" key="3">
    <source>
        <dbReference type="SMART" id="SM01208"/>
    </source>
</evidence>
<feature type="domain" description="G5" evidence="3">
    <location>
        <begin position="619"/>
        <end position="689"/>
    </location>
</feature>
<gene>
    <name evidence="4" type="ORF">GIY09_01715</name>
</gene>
<protein>
    <submittedName>
        <fullName evidence="4">YSIRK-type signal peptide-containing protein</fullName>
    </submittedName>
</protein>
<dbReference type="InterPro" id="IPR005877">
    <property type="entry name" value="YSIRK_signal_dom"/>
</dbReference>
<accession>A0A6I2GW92</accession>